<evidence type="ECO:0000256" key="1">
    <source>
        <dbReference type="SAM" id="MobiDB-lite"/>
    </source>
</evidence>
<dbReference type="SUPFAM" id="SSF159888">
    <property type="entry name" value="YdhG-like"/>
    <property type="match status" value="1"/>
</dbReference>
<evidence type="ECO:0000313" key="2">
    <source>
        <dbReference type="EMBL" id="MBB2967120.1"/>
    </source>
</evidence>
<organism evidence="2 3">
    <name type="scientific">Leifsonia aquatica</name>
    <name type="common">Corynebacterium aquaticum</name>
    <dbReference type="NCBI Taxonomy" id="144185"/>
    <lineage>
        <taxon>Bacteria</taxon>
        <taxon>Bacillati</taxon>
        <taxon>Actinomycetota</taxon>
        <taxon>Actinomycetes</taxon>
        <taxon>Micrococcales</taxon>
        <taxon>Microbacteriaceae</taxon>
        <taxon>Leifsonia</taxon>
    </lineage>
</organism>
<dbReference type="RefSeq" id="WP_021756061.1">
    <property type="nucleotide sequence ID" value="NZ_JACHVP010000001.1"/>
</dbReference>
<gene>
    <name evidence="2" type="ORF">FHX33_001852</name>
</gene>
<dbReference type="EMBL" id="JACHVP010000001">
    <property type="protein sequence ID" value="MBB2967120.1"/>
    <property type="molecule type" value="Genomic_DNA"/>
</dbReference>
<feature type="region of interest" description="Disordered" evidence="1">
    <location>
        <begin position="1"/>
        <end position="40"/>
    </location>
</feature>
<reference evidence="2 3" key="1">
    <citation type="submission" date="2020-08" db="EMBL/GenBank/DDBJ databases">
        <title>Sequencing the genomes of 1000 actinobacteria strains.</title>
        <authorList>
            <person name="Klenk H.-P."/>
        </authorList>
    </citation>
    <scope>NUCLEOTIDE SEQUENCE [LARGE SCALE GENOMIC DNA]</scope>
    <source>
        <strain evidence="2 3">DSM 20146</strain>
    </source>
</reference>
<comment type="caution">
    <text evidence="2">The sequence shown here is derived from an EMBL/GenBank/DDBJ whole genome shotgun (WGS) entry which is preliminary data.</text>
</comment>
<keyword evidence="3" id="KW-1185">Reference proteome</keyword>
<dbReference type="Gene3D" id="3.90.1150.200">
    <property type="match status" value="1"/>
</dbReference>
<dbReference type="Proteomes" id="UP000538196">
    <property type="component" value="Unassembled WGS sequence"/>
</dbReference>
<dbReference type="AlphaFoldDB" id="A0A7W4UVL8"/>
<name>A0A7W4UVL8_LEIAQ</name>
<feature type="compositionally biased region" description="Basic and acidic residues" evidence="1">
    <location>
        <begin position="13"/>
        <end position="28"/>
    </location>
</feature>
<evidence type="ECO:0000313" key="3">
    <source>
        <dbReference type="Proteomes" id="UP000538196"/>
    </source>
</evidence>
<sequence length="151" mass="16401">MSPATTADDGFTAEERAAMKERAQEIKAKRASKKLSKEEQAAADAAEVQAKIAEMTDDEQAIARRLHELVAEHAPSLAPKTWYGMPAYAKNGKNIVFFQPATKFKARYSTIGFNDPAQLDDGTMWATAFAVIELTPADEKIIAALLEKAAG</sequence>
<protein>
    <submittedName>
        <fullName evidence="2">Uncharacterized protein YdhG (YjbR/CyaY superfamily)</fullName>
    </submittedName>
</protein>
<accession>A0A7W4UVL8</accession>
<proteinExistence type="predicted"/>